<dbReference type="SUPFAM" id="SSF51445">
    <property type="entry name" value="(Trans)glycosidases"/>
    <property type="match status" value="1"/>
</dbReference>
<feature type="non-terminal residue" evidence="1">
    <location>
        <position position="1"/>
    </location>
</feature>
<protein>
    <submittedName>
        <fullName evidence="1">Uncharacterized protein</fullName>
    </submittedName>
</protein>
<dbReference type="AlphaFoldDB" id="T0TNE8"/>
<evidence type="ECO:0000313" key="2">
    <source>
        <dbReference type="Proteomes" id="UP000015854"/>
    </source>
</evidence>
<reference evidence="1 2" key="1">
    <citation type="journal article" date="2013" name="ISME J.">
        <title>Multifactorial diversity sustains microbial community stability.</title>
        <authorList>
            <person name="Erkus O."/>
            <person name="de Jager V.C."/>
            <person name="Spus M."/>
            <person name="van Alen-Boerrigter I.J."/>
            <person name="van Rijswijck I.M."/>
            <person name="Hazelwood L."/>
            <person name="Janssen P.W."/>
            <person name="van Hijum S.A."/>
            <person name="Kleerebezem M."/>
            <person name="Smid E.J."/>
        </authorList>
    </citation>
    <scope>NUCLEOTIDE SEQUENCE [LARGE SCALE GENOMIC DNA]</scope>
    <source>
        <strain evidence="1 2">TIFN6</strain>
    </source>
</reference>
<dbReference type="Gene3D" id="3.20.20.80">
    <property type="entry name" value="Glycosidases"/>
    <property type="match status" value="1"/>
</dbReference>
<comment type="caution">
    <text evidence="1">The sequence shown here is derived from an EMBL/GenBank/DDBJ whole genome shotgun (WGS) entry which is preliminary data.</text>
</comment>
<organism evidence="1 2">
    <name type="scientific">Lactococcus cremoris subsp. cremoris TIFN6</name>
    <dbReference type="NCBI Taxonomy" id="1234876"/>
    <lineage>
        <taxon>Bacteria</taxon>
        <taxon>Bacillati</taxon>
        <taxon>Bacillota</taxon>
        <taxon>Bacilli</taxon>
        <taxon>Lactobacillales</taxon>
        <taxon>Streptococcaceae</taxon>
        <taxon>Lactococcus</taxon>
        <taxon>Lactococcus cremoris subsp. cremoris</taxon>
    </lineage>
</organism>
<name>T0TNE8_LACLC</name>
<dbReference type="InterPro" id="IPR017853">
    <property type="entry name" value="GH"/>
</dbReference>
<dbReference type="Proteomes" id="UP000015854">
    <property type="component" value="Unassembled WGS sequence"/>
</dbReference>
<dbReference type="PATRIC" id="fig|1234876.3.peg.859"/>
<dbReference type="EMBL" id="ATBB01000171">
    <property type="protein sequence ID" value="EQC57238.1"/>
    <property type="molecule type" value="Genomic_DNA"/>
</dbReference>
<evidence type="ECO:0000313" key="1">
    <source>
        <dbReference type="EMBL" id="EQC57238.1"/>
    </source>
</evidence>
<gene>
    <name evidence="1" type="ORF">LLT6_05515</name>
</gene>
<proteinExistence type="predicted"/>
<sequence>MNEGIEVFSRGIKKSEGGLKNSWVFYATRLVRYGIIKIKVDKFKAIWIAAYGRNTGSWDASPETSLSYKMQQFTDQGTVPGYSGNVDLNMVNNQSNYNELFKNQK</sequence>
<accession>T0TNE8</accession>